<evidence type="ECO:0000256" key="4">
    <source>
        <dbReference type="ARBA" id="ARBA00022989"/>
    </source>
</evidence>
<feature type="transmembrane region" description="Helical" evidence="6">
    <location>
        <begin position="272"/>
        <end position="290"/>
    </location>
</feature>
<proteinExistence type="inferred from homology"/>
<name>A0A1T5C871_9FIRM</name>
<feature type="domain" description="EamA" evidence="7">
    <location>
        <begin position="143"/>
        <end position="289"/>
    </location>
</feature>
<reference evidence="9" key="1">
    <citation type="submission" date="2017-02" db="EMBL/GenBank/DDBJ databases">
        <authorList>
            <person name="Varghese N."/>
            <person name="Submissions S."/>
        </authorList>
    </citation>
    <scope>NUCLEOTIDE SEQUENCE [LARGE SCALE GENOMIC DNA]</scope>
    <source>
        <strain evidence="9">ATCC 35199</strain>
    </source>
</reference>
<evidence type="ECO:0000256" key="6">
    <source>
        <dbReference type="SAM" id="Phobius"/>
    </source>
</evidence>
<dbReference type="AlphaFoldDB" id="A0A1T5C871"/>
<evidence type="ECO:0000259" key="7">
    <source>
        <dbReference type="Pfam" id="PF00892"/>
    </source>
</evidence>
<evidence type="ECO:0000313" key="8">
    <source>
        <dbReference type="EMBL" id="SKB55553.1"/>
    </source>
</evidence>
<evidence type="ECO:0000256" key="3">
    <source>
        <dbReference type="ARBA" id="ARBA00022692"/>
    </source>
</evidence>
<feature type="transmembrane region" description="Helical" evidence="6">
    <location>
        <begin position="143"/>
        <end position="165"/>
    </location>
</feature>
<comment type="similarity">
    <text evidence="2">Belongs to the EamA transporter family.</text>
</comment>
<evidence type="ECO:0000256" key="2">
    <source>
        <dbReference type="ARBA" id="ARBA00007362"/>
    </source>
</evidence>
<dbReference type="OrthoDB" id="67135at2"/>
<dbReference type="InterPro" id="IPR037185">
    <property type="entry name" value="EmrE-like"/>
</dbReference>
<dbReference type="InterPro" id="IPR000620">
    <property type="entry name" value="EamA_dom"/>
</dbReference>
<sequence>MKKKDLVMALMVVIIWGVNFTVIRLGLNGVPSMLLAALRYTFVLPALFFVKRPKIDMKYAIAYGLSVGVGQFSCLFYAMQIGMPAGLSSITLQSAAFMTPLLAFLFLHESIKPKQIIGLFIAAIGLAFIASNVGSITTVPLPALLLTLSAAFFWALSNIVLKFASNKAEALGEKIDMLGVVVWTSLVPPIPLYIFSFILDGPDVMLKTVTSLSAISIFSIFYLAFGATIFGYGTWSVLLGKYPASKIAPLSLMVPVTGLLSSQIILKEQLSTSQWTGGFIILLGLIFSTLDIKSLIKFNKV</sequence>
<feature type="transmembrane region" description="Helical" evidence="6">
    <location>
        <begin position="85"/>
        <end position="107"/>
    </location>
</feature>
<dbReference type="PANTHER" id="PTHR32322">
    <property type="entry name" value="INNER MEMBRANE TRANSPORTER"/>
    <property type="match status" value="1"/>
</dbReference>
<organism evidence="8 9">
    <name type="scientific">Acetoanaerobium noterae</name>
    <dbReference type="NCBI Taxonomy" id="745369"/>
    <lineage>
        <taxon>Bacteria</taxon>
        <taxon>Bacillati</taxon>
        <taxon>Bacillota</taxon>
        <taxon>Clostridia</taxon>
        <taxon>Peptostreptococcales</taxon>
        <taxon>Filifactoraceae</taxon>
        <taxon>Acetoanaerobium</taxon>
    </lineage>
</organism>
<dbReference type="GO" id="GO:0016020">
    <property type="term" value="C:membrane"/>
    <property type="evidence" value="ECO:0007669"/>
    <property type="project" value="UniProtKB-SubCell"/>
</dbReference>
<evidence type="ECO:0000256" key="5">
    <source>
        <dbReference type="ARBA" id="ARBA00023136"/>
    </source>
</evidence>
<evidence type="ECO:0000256" key="1">
    <source>
        <dbReference type="ARBA" id="ARBA00004141"/>
    </source>
</evidence>
<keyword evidence="3 6" id="KW-0812">Transmembrane</keyword>
<evidence type="ECO:0000313" key="9">
    <source>
        <dbReference type="Proteomes" id="UP000243406"/>
    </source>
</evidence>
<dbReference type="PANTHER" id="PTHR32322:SF9">
    <property type="entry name" value="AMINO-ACID METABOLITE EFFLUX PUMP-RELATED"/>
    <property type="match status" value="1"/>
</dbReference>
<feature type="transmembrane region" description="Helical" evidence="6">
    <location>
        <begin position="7"/>
        <end position="27"/>
    </location>
</feature>
<feature type="transmembrane region" description="Helical" evidence="6">
    <location>
        <begin position="116"/>
        <end position="137"/>
    </location>
</feature>
<dbReference type="InterPro" id="IPR050638">
    <property type="entry name" value="AA-Vitamin_Transporters"/>
</dbReference>
<protein>
    <submittedName>
        <fullName evidence="8">O-acetylserine/cysteine efflux transporter</fullName>
    </submittedName>
</protein>
<dbReference type="Proteomes" id="UP000243406">
    <property type="component" value="Unassembled WGS sequence"/>
</dbReference>
<feature type="transmembrane region" description="Helical" evidence="6">
    <location>
        <begin position="247"/>
        <end position="266"/>
    </location>
</feature>
<feature type="transmembrane region" description="Helical" evidence="6">
    <location>
        <begin position="59"/>
        <end position="79"/>
    </location>
</feature>
<dbReference type="SUPFAM" id="SSF103481">
    <property type="entry name" value="Multidrug resistance efflux transporter EmrE"/>
    <property type="match status" value="2"/>
</dbReference>
<keyword evidence="5 6" id="KW-0472">Membrane</keyword>
<gene>
    <name evidence="8" type="ORF">SAMN02745120_2084</name>
</gene>
<feature type="transmembrane region" description="Helical" evidence="6">
    <location>
        <begin position="33"/>
        <end position="50"/>
    </location>
</feature>
<dbReference type="Pfam" id="PF00892">
    <property type="entry name" value="EamA"/>
    <property type="match status" value="2"/>
</dbReference>
<feature type="domain" description="EamA" evidence="7">
    <location>
        <begin position="6"/>
        <end position="130"/>
    </location>
</feature>
<dbReference type="EMBL" id="FUYN01000004">
    <property type="protein sequence ID" value="SKB55553.1"/>
    <property type="molecule type" value="Genomic_DNA"/>
</dbReference>
<comment type="subcellular location">
    <subcellularLocation>
        <location evidence="1">Membrane</location>
        <topology evidence="1">Multi-pass membrane protein</topology>
    </subcellularLocation>
</comment>
<feature type="transmembrane region" description="Helical" evidence="6">
    <location>
        <begin position="211"/>
        <end position="235"/>
    </location>
</feature>
<accession>A0A1T5C871</accession>
<dbReference type="RefSeq" id="WP_079589876.1">
    <property type="nucleotide sequence ID" value="NZ_FUYN01000004.1"/>
</dbReference>
<keyword evidence="9" id="KW-1185">Reference proteome</keyword>
<keyword evidence="4 6" id="KW-1133">Transmembrane helix</keyword>
<feature type="transmembrane region" description="Helical" evidence="6">
    <location>
        <begin position="177"/>
        <end position="199"/>
    </location>
</feature>